<keyword evidence="3" id="KW-1185">Reference proteome</keyword>
<dbReference type="STRING" id="1185766.SAMN05216224_101466"/>
<comment type="caution">
    <text evidence="2">The sequence shown here is derived from an EMBL/GenBank/DDBJ whole genome shotgun (WGS) entry which is preliminary data.</text>
</comment>
<keyword evidence="1" id="KW-0812">Transmembrane</keyword>
<feature type="transmembrane region" description="Helical" evidence="1">
    <location>
        <begin position="31"/>
        <end position="49"/>
    </location>
</feature>
<feature type="transmembrane region" description="Helical" evidence="1">
    <location>
        <begin position="79"/>
        <end position="97"/>
    </location>
</feature>
<evidence type="ECO:0000256" key="1">
    <source>
        <dbReference type="SAM" id="Phobius"/>
    </source>
</evidence>
<evidence type="ECO:0000313" key="2">
    <source>
        <dbReference type="EMBL" id="KEP70284.1"/>
    </source>
</evidence>
<sequence length="109" mass="11688">MKLPSLHLPVIALAGLLAGLGLWYLVTLLSVLWMLVLIGVVLLVVLESVGRLSQALFARLGGRGDEPTTRMPHMRRREWYLALGGLVAGLIWGYGLWGSVLTLGQGAGA</sequence>
<evidence type="ECO:0000313" key="3">
    <source>
        <dbReference type="Proteomes" id="UP000027725"/>
    </source>
</evidence>
<keyword evidence="1" id="KW-1133">Transmembrane helix</keyword>
<dbReference type="EMBL" id="JHEH01000007">
    <property type="protein sequence ID" value="KEP70284.1"/>
    <property type="molecule type" value="Genomic_DNA"/>
</dbReference>
<dbReference type="AlphaFoldDB" id="A0A074TF49"/>
<reference evidence="2 3" key="1">
    <citation type="submission" date="2014-03" db="EMBL/GenBank/DDBJ databases">
        <title>The draft genome sequence of Thioclava dalianensis DLFJ1-1.</title>
        <authorList>
            <person name="Lai Q."/>
            <person name="Shao Z."/>
        </authorList>
    </citation>
    <scope>NUCLEOTIDE SEQUENCE [LARGE SCALE GENOMIC DNA]</scope>
    <source>
        <strain evidence="2 3">DLFJ1-1</strain>
    </source>
</reference>
<feature type="transmembrane region" description="Helical" evidence="1">
    <location>
        <begin position="7"/>
        <end position="25"/>
    </location>
</feature>
<dbReference type="Proteomes" id="UP000027725">
    <property type="component" value="Unassembled WGS sequence"/>
</dbReference>
<organism evidence="2 3">
    <name type="scientific">Thioclava dalianensis</name>
    <dbReference type="NCBI Taxonomy" id="1185766"/>
    <lineage>
        <taxon>Bacteria</taxon>
        <taxon>Pseudomonadati</taxon>
        <taxon>Pseudomonadota</taxon>
        <taxon>Alphaproteobacteria</taxon>
        <taxon>Rhodobacterales</taxon>
        <taxon>Paracoccaceae</taxon>
        <taxon>Thioclava</taxon>
    </lineage>
</organism>
<dbReference type="eggNOG" id="ENOG5032CMZ">
    <property type="taxonomic scope" value="Bacteria"/>
</dbReference>
<dbReference type="RefSeq" id="WP_038064706.1">
    <property type="nucleotide sequence ID" value="NZ_FOVB01000001.1"/>
</dbReference>
<gene>
    <name evidence="2" type="ORF">DL1_19035</name>
</gene>
<proteinExistence type="predicted"/>
<accession>A0A074TF49</accession>
<name>A0A074TF49_9RHOB</name>
<protein>
    <submittedName>
        <fullName evidence="2">Uncharacterized protein</fullName>
    </submittedName>
</protein>
<keyword evidence="1" id="KW-0472">Membrane</keyword>
<dbReference type="OrthoDB" id="7871944at2"/>